<protein>
    <recommendedName>
        <fullName evidence="3">Aminopeptidase</fullName>
    </recommendedName>
</protein>
<reference evidence="1 2" key="1">
    <citation type="submission" date="2019-09" db="EMBL/GenBank/DDBJ databases">
        <authorList>
            <person name="Chandra G."/>
            <person name="Truman W A."/>
        </authorList>
    </citation>
    <scope>NUCLEOTIDE SEQUENCE [LARGE SCALE GENOMIC DNA]</scope>
    <source>
        <strain evidence="1">PS862</strain>
    </source>
</reference>
<dbReference type="OrthoDB" id="357991at2"/>
<organism evidence="1 2">
    <name type="scientific">Pseudomonas fluorescens</name>
    <dbReference type="NCBI Taxonomy" id="294"/>
    <lineage>
        <taxon>Bacteria</taxon>
        <taxon>Pseudomonadati</taxon>
        <taxon>Pseudomonadota</taxon>
        <taxon>Gammaproteobacteria</taxon>
        <taxon>Pseudomonadales</taxon>
        <taxon>Pseudomonadaceae</taxon>
        <taxon>Pseudomonas</taxon>
    </lineage>
</organism>
<evidence type="ECO:0000313" key="1">
    <source>
        <dbReference type="EMBL" id="VVP51664.1"/>
    </source>
</evidence>
<gene>
    <name evidence="1" type="ORF">PS862_05431</name>
</gene>
<name>A0A5E6U5W1_PSEFL</name>
<dbReference type="EMBL" id="CABVII010000036">
    <property type="protein sequence ID" value="VVP51664.1"/>
    <property type="molecule type" value="Genomic_DNA"/>
</dbReference>
<dbReference type="AlphaFoldDB" id="A0A5E6U5W1"/>
<dbReference type="Pfam" id="PF10023">
    <property type="entry name" value="Aminopep"/>
    <property type="match status" value="1"/>
</dbReference>
<dbReference type="InterPro" id="IPR014553">
    <property type="entry name" value="Aminopept"/>
</dbReference>
<dbReference type="PIRSF" id="PIRSF029285">
    <property type="entry name" value="Aminopept"/>
    <property type="match status" value="1"/>
</dbReference>
<proteinExistence type="predicted"/>
<dbReference type="RefSeq" id="WP_150746542.1">
    <property type="nucleotide sequence ID" value="NZ_CABVHE010000032.1"/>
</dbReference>
<evidence type="ECO:0008006" key="3">
    <source>
        <dbReference type="Google" id="ProtNLM"/>
    </source>
</evidence>
<dbReference type="Proteomes" id="UP000385207">
    <property type="component" value="Unassembled WGS sequence"/>
</dbReference>
<sequence length="363" mass="41184">MIRPFPCLGLLDRVLRILFPGVLFLLLNGCASVSYYGQLASGQLQLLRAREPVASVIADPGRDQQLRAHLAQSQKARAFASQQLHLPDNQSYRLYADIGRPFVVWNVFATPEFSLTPQNHCFPIAGCVAYRGYYSQSAARGEAALQRLQGMDVSIGGVEAYSTLGWFNDPIISSMMGWGDERLATLIFHELAHQRLYVKDDTEFNESFASFVEQEGTRQWRAFRGLAPDDGVQVQRREQFLQLILDTRRQLEWLYSLPLPTDQMRQRKAATFERLRGDYRLLRDSQWAGDNRYDAWINAPMNNARLLPFGLYDERVPAFAVLFRQVGGDWVKFYAAAEKLGTLPVEKRKAALEVLVGSRNLGG</sequence>
<accession>A0A5E6U5W1</accession>
<evidence type="ECO:0000313" key="2">
    <source>
        <dbReference type="Proteomes" id="UP000385207"/>
    </source>
</evidence>